<accession>A0A1D1VQA4</accession>
<dbReference type="OrthoDB" id="10071736at2759"/>
<feature type="signal peptide" evidence="2">
    <location>
        <begin position="1"/>
        <end position="22"/>
    </location>
</feature>
<comment type="caution">
    <text evidence="3">The sequence shown here is derived from an EMBL/GenBank/DDBJ whole genome shotgun (WGS) entry which is preliminary data.</text>
</comment>
<dbReference type="STRING" id="947166.A0A1D1VQA4"/>
<keyword evidence="2" id="KW-0732">Signal</keyword>
<feature type="compositionally biased region" description="Polar residues" evidence="1">
    <location>
        <begin position="520"/>
        <end position="552"/>
    </location>
</feature>
<feature type="region of interest" description="Disordered" evidence="1">
    <location>
        <begin position="482"/>
        <end position="502"/>
    </location>
</feature>
<evidence type="ECO:0000313" key="4">
    <source>
        <dbReference type="Proteomes" id="UP000186922"/>
    </source>
</evidence>
<gene>
    <name evidence="3" type="primary">RvY_13614</name>
    <name evidence="3" type="synonym">RvY_13614.1</name>
    <name evidence="3" type="ORF">RvY_13614-1</name>
</gene>
<feature type="region of interest" description="Disordered" evidence="1">
    <location>
        <begin position="520"/>
        <end position="573"/>
    </location>
</feature>
<organism evidence="3 4">
    <name type="scientific">Ramazzottius varieornatus</name>
    <name type="common">Water bear</name>
    <name type="synonym">Tardigrade</name>
    <dbReference type="NCBI Taxonomy" id="947166"/>
    <lineage>
        <taxon>Eukaryota</taxon>
        <taxon>Metazoa</taxon>
        <taxon>Ecdysozoa</taxon>
        <taxon>Tardigrada</taxon>
        <taxon>Eutardigrada</taxon>
        <taxon>Parachela</taxon>
        <taxon>Hypsibioidea</taxon>
        <taxon>Ramazzottiidae</taxon>
        <taxon>Ramazzottius</taxon>
    </lineage>
</organism>
<protein>
    <submittedName>
        <fullName evidence="3">Uncharacterized protein</fullName>
    </submittedName>
</protein>
<feature type="chain" id="PRO_5008898712" evidence="2">
    <location>
        <begin position="23"/>
        <end position="592"/>
    </location>
</feature>
<feature type="compositionally biased region" description="Low complexity" evidence="1">
    <location>
        <begin position="553"/>
        <end position="572"/>
    </location>
</feature>
<proteinExistence type="predicted"/>
<dbReference type="EMBL" id="BDGG01000009">
    <property type="protein sequence ID" value="GAV03141.1"/>
    <property type="molecule type" value="Genomic_DNA"/>
</dbReference>
<reference evidence="3 4" key="1">
    <citation type="journal article" date="2016" name="Nat. Commun.">
        <title>Extremotolerant tardigrade genome and improved radiotolerance of human cultured cells by tardigrade-unique protein.</title>
        <authorList>
            <person name="Hashimoto T."/>
            <person name="Horikawa D.D."/>
            <person name="Saito Y."/>
            <person name="Kuwahara H."/>
            <person name="Kozuka-Hata H."/>
            <person name="Shin-I T."/>
            <person name="Minakuchi Y."/>
            <person name="Ohishi K."/>
            <person name="Motoyama A."/>
            <person name="Aizu T."/>
            <person name="Enomoto A."/>
            <person name="Kondo K."/>
            <person name="Tanaka S."/>
            <person name="Hara Y."/>
            <person name="Koshikawa S."/>
            <person name="Sagara H."/>
            <person name="Miura T."/>
            <person name="Yokobori S."/>
            <person name="Miyagawa K."/>
            <person name="Suzuki Y."/>
            <person name="Kubo T."/>
            <person name="Oyama M."/>
            <person name="Kohara Y."/>
            <person name="Fujiyama A."/>
            <person name="Arakawa K."/>
            <person name="Katayama T."/>
            <person name="Toyoda A."/>
            <person name="Kunieda T."/>
        </authorList>
    </citation>
    <scope>NUCLEOTIDE SEQUENCE [LARGE SCALE GENOMIC DNA]</scope>
    <source>
        <strain evidence="3 4">YOKOZUNA-1</strain>
    </source>
</reference>
<evidence type="ECO:0000256" key="1">
    <source>
        <dbReference type="SAM" id="MobiDB-lite"/>
    </source>
</evidence>
<evidence type="ECO:0000313" key="3">
    <source>
        <dbReference type="EMBL" id="GAV03141.1"/>
    </source>
</evidence>
<sequence length="592" mass="61438">MRQSRRLEGGSLLLFSVTCFQALRISTTFAVATAGQSNVFSTNDYHSRFKRATSTADSSFPYPLVKSSGLTSESRAEVPFEVSSTGVSRTLYPFYKTNAVLPISSSALSYTVPVGAIPLIAGRSSPSTGNSAVNSAYNPSYSNDYGSVSPVNTYNPSTYAQPSQRSFSPYASYPSYSNNYPTNSYPSNSYPNNYNNYYPSNTYSPNINPYYPTNSYGTNSYTVPSPVRPAGNYALSFRSADPLEPEEPGSDSSSKMVQAAPLLSRSIPSPVASSIPSNVGFSGSAQQFAAQSLAASTGVSSDAVAAGGLGGSSGAGIGTGYAAATPDGASYVGPGSPGFAQSSPNTASGTLYNPKYGSSPRFYGAATPTGVAASPALLYPYFLYYPVQYGYDQGEQSVMPNGGFFPLIGYKRRYGYRNGPYYGYGIYVDYPPYFGFGKVKDGFGYDPEADLMASVALEQGSGTSEGLSINAAGSANQGYAQSGNPGNYGAPTQGGYGGQSPATAYGNTGQGYAANPSPYISQTTGYSPSQSQYGASNYGQVSPQNTYAGRSISSSSATSASSPTSFPSAASFPGLTKYAPANSPVALASAQG</sequence>
<name>A0A1D1VQA4_RAMVA</name>
<evidence type="ECO:0000256" key="2">
    <source>
        <dbReference type="SAM" id="SignalP"/>
    </source>
</evidence>
<dbReference type="Proteomes" id="UP000186922">
    <property type="component" value="Unassembled WGS sequence"/>
</dbReference>
<dbReference type="AlphaFoldDB" id="A0A1D1VQA4"/>
<keyword evidence="4" id="KW-1185">Reference proteome</keyword>